<dbReference type="RefSeq" id="XP_062797755.1">
    <property type="nucleotide sequence ID" value="XM_062940981.1"/>
</dbReference>
<evidence type="ECO:0000256" key="2">
    <source>
        <dbReference type="SAM" id="Phobius"/>
    </source>
</evidence>
<gene>
    <name evidence="3" type="ORF">QC764_0095450</name>
</gene>
<organism evidence="3 4">
    <name type="scientific">Podospora pseudoanserina</name>
    <dbReference type="NCBI Taxonomy" id="2609844"/>
    <lineage>
        <taxon>Eukaryota</taxon>
        <taxon>Fungi</taxon>
        <taxon>Dikarya</taxon>
        <taxon>Ascomycota</taxon>
        <taxon>Pezizomycotina</taxon>
        <taxon>Sordariomycetes</taxon>
        <taxon>Sordariomycetidae</taxon>
        <taxon>Sordariales</taxon>
        <taxon>Podosporaceae</taxon>
        <taxon>Podospora</taxon>
    </lineage>
</organism>
<evidence type="ECO:0000313" key="3">
    <source>
        <dbReference type="EMBL" id="KAK4671459.1"/>
    </source>
</evidence>
<feature type="region of interest" description="Disordered" evidence="1">
    <location>
        <begin position="196"/>
        <end position="227"/>
    </location>
</feature>
<dbReference type="Proteomes" id="UP001323617">
    <property type="component" value="Unassembled WGS sequence"/>
</dbReference>
<keyword evidence="2" id="KW-0812">Transmembrane</keyword>
<accession>A0ABR0HU09</accession>
<evidence type="ECO:0000256" key="1">
    <source>
        <dbReference type="SAM" id="MobiDB-lite"/>
    </source>
</evidence>
<keyword evidence="4" id="KW-1185">Reference proteome</keyword>
<name>A0ABR0HU09_9PEZI</name>
<dbReference type="EMBL" id="JAFFHC010000006">
    <property type="protein sequence ID" value="KAK4671459.1"/>
    <property type="molecule type" value="Genomic_DNA"/>
</dbReference>
<keyword evidence="2" id="KW-0472">Membrane</keyword>
<feature type="transmembrane region" description="Helical" evidence="2">
    <location>
        <begin position="95"/>
        <end position="126"/>
    </location>
</feature>
<evidence type="ECO:0000313" key="4">
    <source>
        <dbReference type="Proteomes" id="UP001323617"/>
    </source>
</evidence>
<keyword evidence="2" id="KW-1133">Transmembrane helix</keyword>
<protein>
    <submittedName>
        <fullName evidence="3">Uncharacterized protein</fullName>
    </submittedName>
</protein>
<reference evidence="3 4" key="1">
    <citation type="journal article" date="2023" name="bioRxiv">
        <title>High-quality genome assemblies of four members of thePodospora anserinaspecies complex.</title>
        <authorList>
            <person name="Ament-Velasquez S.L."/>
            <person name="Vogan A.A."/>
            <person name="Wallerman O."/>
            <person name="Hartmann F."/>
            <person name="Gautier V."/>
            <person name="Silar P."/>
            <person name="Giraud T."/>
            <person name="Johannesson H."/>
        </authorList>
    </citation>
    <scope>NUCLEOTIDE SEQUENCE [LARGE SCALE GENOMIC DNA]</scope>
    <source>
        <strain evidence="3 4">CBS 124.78</strain>
    </source>
</reference>
<dbReference type="GeneID" id="87961724"/>
<proteinExistence type="predicted"/>
<comment type="caution">
    <text evidence="3">The sequence shown here is derived from an EMBL/GenBank/DDBJ whole genome shotgun (WGS) entry which is preliminary data.</text>
</comment>
<sequence>MNSEMGEVVLNGRNTDAHFHITDEKSWHNTIDSSTNTTEPSDQMWGPTIMPMSRQVDSFRIWQARLLALEDTYNRASPQTILGFWRDRRNLREWWTFWIALLELVLVLIGFLIATGSLAVGVVSVLEAKEANRYASIESAENEKAASSESSAGCYCLATTLDTNVSFDVSGTSNEGLAVVQPTDISTSLETRVANEATGPASATITSPPPGQMSFFSAGRPREPSTT</sequence>